<dbReference type="PRINTS" id="PR00069">
    <property type="entry name" value="ALDKETRDTASE"/>
</dbReference>
<dbReference type="InterPro" id="IPR050791">
    <property type="entry name" value="Aldo-Keto_reductase"/>
</dbReference>
<evidence type="ECO:0000256" key="1">
    <source>
        <dbReference type="ARBA" id="ARBA00023002"/>
    </source>
</evidence>
<gene>
    <name evidence="3" type="primary">pdxI</name>
    <name evidence="3" type="ORF">OCOJLMKI_0812</name>
</gene>
<protein>
    <submittedName>
        <fullName evidence="3">Pyridoxine 4-dehydrogenase</fullName>
    </submittedName>
</protein>
<keyword evidence="4" id="KW-1185">Reference proteome</keyword>
<dbReference type="PANTHER" id="PTHR43625">
    <property type="entry name" value="AFLATOXIN B1 ALDEHYDE REDUCTASE"/>
    <property type="match status" value="1"/>
</dbReference>
<dbReference type="InterPro" id="IPR023210">
    <property type="entry name" value="NADP_OxRdtase_dom"/>
</dbReference>
<keyword evidence="1" id="KW-0560">Oxidoreductase</keyword>
<dbReference type="RefSeq" id="WP_238242817.1">
    <property type="nucleotide sequence ID" value="NZ_BPQP01000012.1"/>
</dbReference>
<dbReference type="SUPFAM" id="SSF51430">
    <property type="entry name" value="NAD(P)-linked oxidoreductase"/>
    <property type="match status" value="1"/>
</dbReference>
<dbReference type="Proteomes" id="UP001055125">
    <property type="component" value="Unassembled WGS sequence"/>
</dbReference>
<dbReference type="PANTHER" id="PTHR43625:SF40">
    <property type="entry name" value="ALDO-KETO REDUCTASE YAKC [NADP(+)]"/>
    <property type="match status" value="1"/>
</dbReference>
<sequence length="256" mass="27281">MTSTFAIGGDLVVPRIGFGAMRLTGQPGNFGPYADWDGGKALLCRAVELGVCFFDTGLAYGPRHNEALIAEALHPYADGIVVATKGGIDKLSPTQLVRDASPATLTRQVDEALVRLGVEQIDLFQLHWVDPAVPIEESVAALDAARRAGKVRHIGLSNVAREELDRALAVAPIASIQNRLNSEERGSEALVDYTAAKGIAFIPYGPLGAHPMQRGARLDPAEALRWLLARSPNIIVIPGTTSIAHLEENVRALANA</sequence>
<organism evidence="3 4">
    <name type="scientific">Methylobacterium iners</name>
    <dbReference type="NCBI Taxonomy" id="418707"/>
    <lineage>
        <taxon>Bacteria</taxon>
        <taxon>Pseudomonadati</taxon>
        <taxon>Pseudomonadota</taxon>
        <taxon>Alphaproteobacteria</taxon>
        <taxon>Hyphomicrobiales</taxon>
        <taxon>Methylobacteriaceae</taxon>
        <taxon>Methylobacterium</taxon>
    </lineage>
</organism>
<reference evidence="3" key="1">
    <citation type="journal article" date="2021" name="Front. Microbiol.">
        <title>Comprehensive Comparative Genomics and Phenotyping of Methylobacterium Species.</title>
        <authorList>
            <person name="Alessa O."/>
            <person name="Ogura Y."/>
            <person name="Fujitani Y."/>
            <person name="Takami H."/>
            <person name="Hayashi T."/>
            <person name="Sahin N."/>
            <person name="Tani A."/>
        </authorList>
    </citation>
    <scope>NUCLEOTIDE SEQUENCE</scope>
    <source>
        <strain evidence="3">DSM 19015</strain>
    </source>
</reference>
<feature type="domain" description="NADP-dependent oxidoreductase" evidence="2">
    <location>
        <begin position="15"/>
        <end position="209"/>
    </location>
</feature>
<dbReference type="InterPro" id="IPR020471">
    <property type="entry name" value="AKR"/>
</dbReference>
<evidence type="ECO:0000313" key="4">
    <source>
        <dbReference type="Proteomes" id="UP001055125"/>
    </source>
</evidence>
<evidence type="ECO:0000313" key="3">
    <source>
        <dbReference type="EMBL" id="GJD93616.1"/>
    </source>
</evidence>
<dbReference type="Gene3D" id="3.20.20.100">
    <property type="entry name" value="NADP-dependent oxidoreductase domain"/>
    <property type="match status" value="1"/>
</dbReference>
<reference evidence="3" key="2">
    <citation type="submission" date="2021-08" db="EMBL/GenBank/DDBJ databases">
        <authorList>
            <person name="Tani A."/>
            <person name="Ola A."/>
            <person name="Ogura Y."/>
            <person name="Katsura K."/>
            <person name="Hayashi T."/>
        </authorList>
    </citation>
    <scope>NUCLEOTIDE SEQUENCE</scope>
    <source>
        <strain evidence="3">DSM 19015</strain>
    </source>
</reference>
<proteinExistence type="predicted"/>
<name>A0ABQ4RS59_9HYPH</name>
<dbReference type="InterPro" id="IPR036812">
    <property type="entry name" value="NAD(P)_OxRdtase_dom_sf"/>
</dbReference>
<dbReference type="EMBL" id="BPQP01000012">
    <property type="protein sequence ID" value="GJD93616.1"/>
    <property type="molecule type" value="Genomic_DNA"/>
</dbReference>
<dbReference type="CDD" id="cd19088">
    <property type="entry name" value="AKR_AKR13B1"/>
    <property type="match status" value="1"/>
</dbReference>
<accession>A0ABQ4RS59</accession>
<evidence type="ECO:0000259" key="2">
    <source>
        <dbReference type="Pfam" id="PF00248"/>
    </source>
</evidence>
<dbReference type="Pfam" id="PF00248">
    <property type="entry name" value="Aldo_ket_red"/>
    <property type="match status" value="1"/>
</dbReference>
<comment type="caution">
    <text evidence="3">The sequence shown here is derived from an EMBL/GenBank/DDBJ whole genome shotgun (WGS) entry which is preliminary data.</text>
</comment>